<proteinExistence type="inferred from homology"/>
<keyword evidence="4" id="KW-0032">Aminotransferase</keyword>
<dbReference type="SUPFAM" id="SSF53383">
    <property type="entry name" value="PLP-dependent transferases"/>
    <property type="match status" value="1"/>
</dbReference>
<organism evidence="4 5">
    <name type="scientific">Mesorhizobium australicum (strain HAMBI 3006 / LMG 24608 / WSM2073)</name>
    <dbReference type="NCBI Taxonomy" id="754035"/>
    <lineage>
        <taxon>Bacteria</taxon>
        <taxon>Pseudomonadati</taxon>
        <taxon>Pseudomonadota</taxon>
        <taxon>Alphaproteobacteria</taxon>
        <taxon>Hyphomicrobiales</taxon>
        <taxon>Phyllobacteriaceae</taxon>
        <taxon>Mesorhizobium</taxon>
    </lineage>
</organism>
<accession>L0KLB0</accession>
<dbReference type="InterPro" id="IPR005814">
    <property type="entry name" value="Aminotrans_3"/>
</dbReference>
<dbReference type="Proteomes" id="UP000010998">
    <property type="component" value="Chromosome"/>
</dbReference>
<keyword evidence="2 3" id="KW-0663">Pyridoxal phosphate</keyword>
<dbReference type="InterPro" id="IPR015421">
    <property type="entry name" value="PyrdxlP-dep_Trfase_major"/>
</dbReference>
<dbReference type="OrthoDB" id="9801052at2"/>
<dbReference type="GeneID" id="90990460"/>
<reference evidence="5" key="1">
    <citation type="submission" date="2012-02" db="EMBL/GenBank/DDBJ databases">
        <title>Complete sequence of Mesorhizobium australicum WSM2073.</title>
        <authorList>
            <person name="Lucas S."/>
            <person name="Han J."/>
            <person name="Lapidus A."/>
            <person name="Cheng J.-F."/>
            <person name="Goodwin L."/>
            <person name="Pitluck S."/>
            <person name="Peters L."/>
            <person name="Gu W."/>
            <person name="Detter J.C."/>
            <person name="Han C."/>
            <person name="Tapia R."/>
            <person name="Land M."/>
            <person name="Hauser L."/>
            <person name="Kyrpides N."/>
            <person name="Ivanova N."/>
            <person name="Pagani I."/>
            <person name="Reeve W.G."/>
            <person name="Howieson J.G."/>
            <person name="Tiwari R.P."/>
            <person name="O'Hara G.W."/>
            <person name="Atkins C.A."/>
            <person name="Ronson C.W."/>
            <person name="Nandasena K.G."/>
            <person name="Woyke T."/>
        </authorList>
    </citation>
    <scope>NUCLEOTIDE SEQUENCE [LARGE SCALE GENOMIC DNA]</scope>
    <source>
        <strain evidence="5">LMG 24608 / HAMBI 3006 / WSM2073</strain>
    </source>
</reference>
<dbReference type="EMBL" id="CP003358">
    <property type="protein sequence ID" value="AGB45455.1"/>
    <property type="molecule type" value="Genomic_DNA"/>
</dbReference>
<name>L0KLB0_MESAW</name>
<dbReference type="PANTHER" id="PTHR43713:SF3">
    <property type="entry name" value="GLUTAMATE-1-SEMIALDEHYDE 2,1-AMINOMUTASE 1, CHLOROPLASTIC-RELATED"/>
    <property type="match status" value="1"/>
</dbReference>
<protein>
    <submittedName>
        <fullName evidence="4">Glutamate-1-semialdehyde aminotransferase</fullName>
    </submittedName>
</protein>
<gene>
    <name evidence="4" type="ordered locus">Mesau_03079</name>
</gene>
<evidence type="ECO:0000256" key="2">
    <source>
        <dbReference type="ARBA" id="ARBA00022898"/>
    </source>
</evidence>
<dbReference type="STRING" id="754035.Mesau_03079"/>
<dbReference type="GO" id="GO:0030170">
    <property type="term" value="F:pyridoxal phosphate binding"/>
    <property type="evidence" value="ECO:0007669"/>
    <property type="project" value="InterPro"/>
</dbReference>
<keyword evidence="4" id="KW-0808">Transferase</keyword>
<dbReference type="PANTHER" id="PTHR43713">
    <property type="entry name" value="GLUTAMATE-1-SEMIALDEHYDE 2,1-AMINOMUTASE"/>
    <property type="match status" value="1"/>
</dbReference>
<dbReference type="InterPro" id="IPR015424">
    <property type="entry name" value="PyrdxlP-dep_Trfase"/>
</dbReference>
<dbReference type="InterPro" id="IPR015422">
    <property type="entry name" value="PyrdxlP-dep_Trfase_small"/>
</dbReference>
<evidence type="ECO:0000256" key="3">
    <source>
        <dbReference type="RuleBase" id="RU003560"/>
    </source>
</evidence>
<dbReference type="Pfam" id="PF00202">
    <property type="entry name" value="Aminotran_3"/>
    <property type="match status" value="1"/>
</dbReference>
<dbReference type="RefSeq" id="WP_015316878.1">
    <property type="nucleotide sequence ID" value="NC_019973.1"/>
</dbReference>
<dbReference type="GO" id="GO:0008483">
    <property type="term" value="F:transaminase activity"/>
    <property type="evidence" value="ECO:0007669"/>
    <property type="project" value="UniProtKB-KW"/>
</dbReference>
<comment type="similarity">
    <text evidence="3">Belongs to the class-III pyridoxal-phosphate-dependent aminotransferase family.</text>
</comment>
<keyword evidence="5" id="KW-1185">Reference proteome</keyword>
<dbReference type="CDD" id="cd00610">
    <property type="entry name" value="OAT_like"/>
    <property type="match status" value="1"/>
</dbReference>
<evidence type="ECO:0000256" key="1">
    <source>
        <dbReference type="ARBA" id="ARBA00001933"/>
    </source>
</evidence>
<dbReference type="Gene3D" id="3.90.1150.10">
    <property type="entry name" value="Aspartate Aminotransferase, domain 1"/>
    <property type="match status" value="1"/>
</dbReference>
<dbReference type="AlphaFoldDB" id="L0KLB0"/>
<dbReference type="Gene3D" id="3.40.640.10">
    <property type="entry name" value="Type I PLP-dependent aspartate aminotransferase-like (Major domain)"/>
    <property type="match status" value="1"/>
</dbReference>
<dbReference type="KEGG" id="mam:Mesau_03079"/>
<dbReference type="eggNOG" id="COG0001">
    <property type="taxonomic scope" value="Bacteria"/>
</dbReference>
<evidence type="ECO:0000313" key="4">
    <source>
        <dbReference type="EMBL" id="AGB45455.1"/>
    </source>
</evidence>
<dbReference type="HOGENOM" id="CLU_016922_1_2_5"/>
<sequence length="442" mass="47265">MPHYPDAMPGSKSLFERAKKVMPGGNTRTTVFVDPFPIYAARGEGCRVWDVDGNVYYDCINNFTSMIHGYTHPDVAAAVVEQLPFGTAFGAPTLSEIELAELLVDRLPSVDRIRFTNSGTEGVMMAIKAARAFTGRPKIVKIEGAYHGSYDFAEVSLDSSPSNWGDMPRSTPYAMGTPRGVLDDVIAVPFNDVEALRAVFAAQGDSIAGVLIDPMPNRAGLIPARRDYLRAMVEIARAAGTLVIFDEVISFRLGWSGAQGLWGIEPDLTALGKIIGGGFPVGAVGGRADVMAVFDPTRGKPALPHGGTFTANPVTMRAGLASMRALTKESFAHLDTLGAFLREGVSASFDRHGLAGQCVGLGSLFKVHFTSHPVTDYRSVYPGQAEHRRFDTFHKGLLGRGVLSASYGLFALSTPMTQADARSILHAIDDILGEIAAQRGSG</sequence>
<evidence type="ECO:0000313" key="5">
    <source>
        <dbReference type="Proteomes" id="UP000010998"/>
    </source>
</evidence>
<comment type="cofactor">
    <cofactor evidence="1">
        <name>pyridoxal 5'-phosphate</name>
        <dbReference type="ChEBI" id="CHEBI:597326"/>
    </cofactor>
</comment>